<protein>
    <submittedName>
        <fullName evidence="5">RTA1 domain protein</fullName>
    </submittedName>
</protein>
<dbReference type="GO" id="GO:0016020">
    <property type="term" value="C:membrane"/>
    <property type="evidence" value="ECO:0007669"/>
    <property type="project" value="UniProtKB-SubCell"/>
</dbReference>
<keyword evidence="4" id="KW-0472">Membrane</keyword>
<dbReference type="Proteomes" id="UP000452235">
    <property type="component" value="Unassembled WGS sequence"/>
</dbReference>
<dbReference type="VEuPathDB" id="FungiDB:ATEG_07541"/>
<evidence type="ECO:0000256" key="3">
    <source>
        <dbReference type="ARBA" id="ARBA00022989"/>
    </source>
</evidence>
<organism evidence="5 6">
    <name type="scientific">Aspergillus terreus</name>
    <dbReference type="NCBI Taxonomy" id="33178"/>
    <lineage>
        <taxon>Eukaryota</taxon>
        <taxon>Fungi</taxon>
        <taxon>Dikarya</taxon>
        <taxon>Ascomycota</taxon>
        <taxon>Pezizomycotina</taxon>
        <taxon>Eurotiomycetes</taxon>
        <taxon>Eurotiomycetidae</taxon>
        <taxon>Eurotiales</taxon>
        <taxon>Aspergillaceae</taxon>
        <taxon>Aspergillus</taxon>
        <taxon>Aspergillus subgen. Circumdati</taxon>
    </lineage>
</organism>
<reference evidence="5 6" key="1">
    <citation type="submission" date="2020-01" db="EMBL/GenBank/DDBJ databases">
        <title>Aspergillus terreus IFO 6365 whole genome shotgun sequence.</title>
        <authorList>
            <person name="Kanamasa S."/>
            <person name="Takahashi H."/>
        </authorList>
    </citation>
    <scope>NUCLEOTIDE SEQUENCE [LARGE SCALE GENOMIC DNA]</scope>
    <source>
        <strain evidence="5 6">IFO 6365</strain>
    </source>
</reference>
<dbReference type="PANTHER" id="PTHR31465">
    <property type="entry name" value="PROTEIN RTA1-RELATED"/>
    <property type="match status" value="1"/>
</dbReference>
<keyword evidence="6" id="KW-1185">Reference proteome</keyword>
<dbReference type="PANTHER" id="PTHR31465:SF32">
    <property type="entry name" value="DOMAIN PROTEIN, PUTATIVE-RELATED"/>
    <property type="match status" value="1"/>
</dbReference>
<comment type="caution">
    <text evidence="5">The sequence shown here is derived from an EMBL/GenBank/DDBJ whole genome shotgun (WGS) entry which is preliminary data.</text>
</comment>
<accession>A0A5M3ZBS1</accession>
<evidence type="ECO:0000313" key="6">
    <source>
        <dbReference type="Proteomes" id="UP000452235"/>
    </source>
</evidence>
<evidence type="ECO:0000256" key="1">
    <source>
        <dbReference type="ARBA" id="ARBA00004141"/>
    </source>
</evidence>
<dbReference type="InterPro" id="IPR007568">
    <property type="entry name" value="RTA1"/>
</dbReference>
<dbReference type="AlphaFoldDB" id="A0A5M3ZBS1"/>
<sequence length="286" mass="31513">MSSPDSIYFYSPSLPASILFTVFYFFPFLYHLYMTVIAPWQGKVRRTGHFIPLLIGALLEVAGYGIRCASVKKPADVTLYAVSATLIVIAPIFVCASLYLLMDRLIWSNADDQGSEKPLHFLFVGIRRKWLPRIFVALDIISCLTQASGSGIASAGDWEGSEKDTGTGVLIGGLVLQVVTFTVFLAIVGSFHLKSTRGGKLVDAGVQTLLIGIYISGFFILVRCVYRVIEFALGIDAYIFTHEWPLYVLEAVPMLIAISFLGWYHPARFLYAADTARRIGGSRSAC</sequence>
<keyword evidence="3" id="KW-1133">Transmembrane helix</keyword>
<proteinExistence type="predicted"/>
<gene>
    <name evidence="5" type="ORF">ATEIFO6365_0009014000</name>
</gene>
<dbReference type="Pfam" id="PF04479">
    <property type="entry name" value="RTA1"/>
    <property type="match status" value="1"/>
</dbReference>
<evidence type="ECO:0000256" key="4">
    <source>
        <dbReference type="ARBA" id="ARBA00023136"/>
    </source>
</evidence>
<evidence type="ECO:0000313" key="5">
    <source>
        <dbReference type="EMBL" id="GFF18777.1"/>
    </source>
</evidence>
<dbReference type="OrthoDB" id="3358017at2759"/>
<comment type="subcellular location">
    <subcellularLocation>
        <location evidence="1">Membrane</location>
        <topology evidence="1">Multi-pass membrane protein</topology>
    </subcellularLocation>
</comment>
<dbReference type="EMBL" id="BLJY01000009">
    <property type="protein sequence ID" value="GFF18777.1"/>
    <property type="molecule type" value="Genomic_DNA"/>
</dbReference>
<evidence type="ECO:0000256" key="2">
    <source>
        <dbReference type="ARBA" id="ARBA00022692"/>
    </source>
</evidence>
<keyword evidence="2" id="KW-0812">Transmembrane</keyword>
<name>A0A5M3ZBS1_ASPTE</name>